<comment type="function">
    <text evidence="1">Involved in the import of queuosine (Q) precursors, required for Q precursor salvage.</text>
</comment>
<dbReference type="HAMAP" id="MF_02088">
    <property type="entry name" value="Q_prec_transport"/>
    <property type="match status" value="1"/>
</dbReference>
<feature type="transmembrane region" description="Helical" evidence="1">
    <location>
        <begin position="136"/>
        <end position="159"/>
    </location>
</feature>
<comment type="similarity">
    <text evidence="1">Belongs to the vitamin uptake transporter (VUT/ECF) (TC 2.A.88) family. Q precursor transporter subfamily.</text>
</comment>
<dbReference type="STRING" id="491915.Aflv_1488"/>
<keyword evidence="1" id="KW-1003">Cell membrane</keyword>
<keyword evidence="1" id="KW-0472">Membrane</keyword>
<dbReference type="Pfam" id="PF02592">
    <property type="entry name" value="Vut_1"/>
    <property type="match status" value="1"/>
</dbReference>
<reference evidence="2 3" key="1">
    <citation type="journal article" date="2008" name="Genome Biol.">
        <title>Encapsulated in silica: genome, proteome and physiology of the thermophilic bacterium Anoxybacillus flavithermus WK1.</title>
        <authorList>
            <person name="Saw J.H."/>
            <person name="Mountain B.W."/>
            <person name="Feng L."/>
            <person name="Omelchenko M.V."/>
            <person name="Hou S."/>
            <person name="Saito J.A."/>
            <person name="Stott M.B."/>
            <person name="Li D."/>
            <person name="Zhao G."/>
            <person name="Wu J."/>
            <person name="Galperin M.Y."/>
            <person name="Koonin E.V."/>
            <person name="Makarova K.S."/>
            <person name="Wolf Y.I."/>
            <person name="Rigden D.J."/>
            <person name="Dunfield P.F."/>
            <person name="Wang L."/>
            <person name="Alam M."/>
        </authorList>
    </citation>
    <scope>NUCLEOTIDE SEQUENCE [LARGE SCALE GENOMIC DNA]</scope>
    <source>
        <strain evidence="3">DSM 21510 / WK1</strain>
    </source>
</reference>
<protein>
    <recommendedName>
        <fullName evidence="1">Probable queuosine precursor transporter</fullName>
        <shortName evidence="1">Q precursor transporter</shortName>
    </recommendedName>
</protein>
<dbReference type="Proteomes" id="UP000000742">
    <property type="component" value="Chromosome"/>
</dbReference>
<evidence type="ECO:0000313" key="3">
    <source>
        <dbReference type="Proteomes" id="UP000000742"/>
    </source>
</evidence>
<accession>B7GI72</accession>
<feature type="transmembrane region" description="Helical" evidence="1">
    <location>
        <begin position="41"/>
        <end position="58"/>
    </location>
</feature>
<feature type="transmembrane region" description="Helical" evidence="1">
    <location>
        <begin position="180"/>
        <end position="200"/>
    </location>
</feature>
<evidence type="ECO:0000313" key="2">
    <source>
        <dbReference type="EMBL" id="ACJ33854.1"/>
    </source>
</evidence>
<comment type="subcellular location">
    <subcellularLocation>
        <location evidence="1">Cell membrane</location>
        <topology evidence="1">Multi-pass membrane protein</topology>
    </subcellularLocation>
</comment>
<gene>
    <name evidence="2" type="ordered locus">Aflv_1488</name>
</gene>
<dbReference type="EMBL" id="CP000922">
    <property type="protein sequence ID" value="ACJ33854.1"/>
    <property type="molecule type" value="Genomic_DNA"/>
</dbReference>
<keyword evidence="1" id="KW-1133">Transmembrane helix</keyword>
<feature type="transmembrane region" description="Helical" evidence="1">
    <location>
        <begin position="64"/>
        <end position="85"/>
    </location>
</feature>
<dbReference type="PANTHER" id="PTHR34300:SF2">
    <property type="entry name" value="QUEUOSINE PRECURSOR TRANSPORTER-RELATED"/>
    <property type="match status" value="1"/>
</dbReference>
<feature type="transmembrane region" description="Helical" evidence="1">
    <location>
        <begin position="97"/>
        <end position="116"/>
    </location>
</feature>
<dbReference type="PANTHER" id="PTHR34300">
    <property type="entry name" value="QUEUOSINE PRECURSOR TRANSPORTER-RELATED"/>
    <property type="match status" value="1"/>
</dbReference>
<dbReference type="KEGG" id="afl:Aflv_1488"/>
<organism evidence="2 3">
    <name type="scientific">Anoxybacillus flavithermus (strain DSM 21510 / WK1)</name>
    <dbReference type="NCBI Taxonomy" id="491915"/>
    <lineage>
        <taxon>Bacteria</taxon>
        <taxon>Bacillati</taxon>
        <taxon>Bacillota</taxon>
        <taxon>Bacilli</taxon>
        <taxon>Bacillales</taxon>
        <taxon>Anoxybacillaceae</taxon>
        <taxon>Anoxybacillus</taxon>
    </lineage>
</organism>
<evidence type="ECO:0000256" key="1">
    <source>
        <dbReference type="HAMAP-Rule" id="MF_02088"/>
    </source>
</evidence>
<keyword evidence="1" id="KW-0812">Transmembrane</keyword>
<feature type="transmembrane region" description="Helical" evidence="1">
    <location>
        <begin position="206"/>
        <end position="230"/>
    </location>
</feature>
<dbReference type="HOGENOM" id="CLU_075503_2_1_9"/>
<feature type="transmembrane region" description="Helical" evidence="1">
    <location>
        <begin position="17"/>
        <end position="34"/>
    </location>
</feature>
<dbReference type="AlphaFoldDB" id="B7GI72"/>
<dbReference type="NCBIfam" id="TIGR00697">
    <property type="entry name" value="queuosine precursor transporter"/>
    <property type="match status" value="1"/>
</dbReference>
<proteinExistence type="inferred from homology"/>
<keyword evidence="1" id="KW-0813">Transport</keyword>
<dbReference type="eggNOG" id="COG1738">
    <property type="taxonomic scope" value="Bacteria"/>
</dbReference>
<sequence>MCLYIFIRGGVTMFNEILGLFSAIVTFSLVLLIYRFFGRSGLFVWIGFSTVVANLQVVKTVELLSMTATLGNVMYGTAFLVTDILSEKYGKKEAQKAVWLGFFTLISLTIVMQIALLFKPHASDFAQPALETIFGLLPRIALGSLLAFVISQSLDVHLFHWFKKKFPRDSQLWIRNNGSTMISQLIDTLVFTSIAFLGVFPLHDWIQIFMTTYVLKWIVAMLDTPFVYFAKKISPTYTE</sequence>
<dbReference type="InterPro" id="IPR003744">
    <property type="entry name" value="YhhQ"/>
</dbReference>
<name>B7GI72_ANOFW</name>
<dbReference type="GO" id="GO:0022857">
    <property type="term" value="F:transmembrane transporter activity"/>
    <property type="evidence" value="ECO:0007669"/>
    <property type="project" value="UniProtKB-UniRule"/>
</dbReference>
<dbReference type="GO" id="GO:0005886">
    <property type="term" value="C:plasma membrane"/>
    <property type="evidence" value="ECO:0007669"/>
    <property type="project" value="UniProtKB-SubCell"/>
</dbReference>